<evidence type="ECO:0000313" key="6">
    <source>
        <dbReference type="EMBL" id="GAA4648679.1"/>
    </source>
</evidence>
<dbReference type="SUPFAM" id="SSF75420">
    <property type="entry name" value="YhbC-like, N-terminal domain"/>
    <property type="match status" value="1"/>
</dbReference>
<keyword evidence="1 3" id="KW-0963">Cytoplasm</keyword>
<dbReference type="Pfam" id="PF02576">
    <property type="entry name" value="RimP_N"/>
    <property type="match status" value="1"/>
</dbReference>
<keyword evidence="7" id="KW-1185">Reference proteome</keyword>
<dbReference type="SUPFAM" id="SSF74942">
    <property type="entry name" value="YhbC-like, C-terminal domain"/>
    <property type="match status" value="1"/>
</dbReference>
<evidence type="ECO:0000313" key="7">
    <source>
        <dbReference type="Proteomes" id="UP001500604"/>
    </source>
</evidence>
<comment type="function">
    <text evidence="3">Required for maturation of 30S ribosomal subunits.</text>
</comment>
<organism evidence="6 7">
    <name type="scientific">Kistimonas scapharcae</name>
    <dbReference type="NCBI Taxonomy" id="1036133"/>
    <lineage>
        <taxon>Bacteria</taxon>
        <taxon>Pseudomonadati</taxon>
        <taxon>Pseudomonadota</taxon>
        <taxon>Gammaproteobacteria</taxon>
        <taxon>Oceanospirillales</taxon>
        <taxon>Endozoicomonadaceae</taxon>
        <taxon>Kistimonas</taxon>
    </lineage>
</organism>
<name>A0ABP8UZA4_9GAMM</name>
<dbReference type="CDD" id="cd01734">
    <property type="entry name" value="YlxS_C"/>
    <property type="match status" value="1"/>
</dbReference>
<dbReference type="EMBL" id="BAABFL010000089">
    <property type="protein sequence ID" value="GAA4648679.1"/>
    <property type="molecule type" value="Genomic_DNA"/>
</dbReference>
<dbReference type="Pfam" id="PF17384">
    <property type="entry name" value="DUF150_C"/>
    <property type="match status" value="1"/>
</dbReference>
<keyword evidence="2 3" id="KW-0690">Ribosome biogenesis</keyword>
<dbReference type="RefSeq" id="WP_345194371.1">
    <property type="nucleotide sequence ID" value="NZ_BAABFL010000089.1"/>
</dbReference>
<dbReference type="PANTHER" id="PTHR33867:SF1">
    <property type="entry name" value="RIBOSOME MATURATION FACTOR RIMP"/>
    <property type="match status" value="1"/>
</dbReference>
<protein>
    <recommendedName>
        <fullName evidence="3">Ribosome maturation factor RimP</fullName>
    </recommendedName>
</protein>
<dbReference type="InterPro" id="IPR035956">
    <property type="entry name" value="RimP_N_sf"/>
</dbReference>
<dbReference type="InterPro" id="IPR028998">
    <property type="entry name" value="RimP_C"/>
</dbReference>
<evidence type="ECO:0000256" key="1">
    <source>
        <dbReference type="ARBA" id="ARBA00022490"/>
    </source>
</evidence>
<feature type="domain" description="Ribosome maturation factor RimP N-terminal" evidence="4">
    <location>
        <begin position="11"/>
        <end position="83"/>
    </location>
</feature>
<proteinExistence type="inferred from homology"/>
<dbReference type="InterPro" id="IPR003728">
    <property type="entry name" value="Ribosome_maturation_RimP"/>
</dbReference>
<dbReference type="PANTHER" id="PTHR33867">
    <property type="entry name" value="RIBOSOME MATURATION FACTOR RIMP"/>
    <property type="match status" value="1"/>
</dbReference>
<dbReference type="NCBIfam" id="NF000927">
    <property type="entry name" value="PRK00092.1-1"/>
    <property type="match status" value="1"/>
</dbReference>
<evidence type="ECO:0000256" key="3">
    <source>
        <dbReference type="HAMAP-Rule" id="MF_01077"/>
    </source>
</evidence>
<dbReference type="Gene3D" id="2.30.30.180">
    <property type="entry name" value="Ribosome maturation factor RimP, C-terminal domain"/>
    <property type="match status" value="1"/>
</dbReference>
<comment type="caution">
    <text evidence="6">The sequence shown here is derived from an EMBL/GenBank/DDBJ whole genome shotgun (WGS) entry which is preliminary data.</text>
</comment>
<dbReference type="Proteomes" id="UP001500604">
    <property type="component" value="Unassembled WGS sequence"/>
</dbReference>
<gene>
    <name evidence="3 6" type="primary">rimP</name>
    <name evidence="6" type="ORF">GCM10023116_09490</name>
</gene>
<sequence length="151" mass="16967">MASKLEVLHELIEPVVEGQDCTFWGLELLAQGRHSLLRVYIDTEQGVTVDDCEKVSRQLSAVMDVEDPISGEYTLEVSSPGLDRPLFTLAQYESHVGQVVNVRLRVPFEGRRKYKGVIKGVEGDEVVIVCEGHEFLFPMDVIEKAHVVPQF</sequence>
<evidence type="ECO:0000259" key="4">
    <source>
        <dbReference type="Pfam" id="PF02576"/>
    </source>
</evidence>
<comment type="subcellular location">
    <subcellularLocation>
        <location evidence="3">Cytoplasm</location>
    </subcellularLocation>
</comment>
<dbReference type="Gene3D" id="3.30.300.70">
    <property type="entry name" value="RimP-like superfamily, N-terminal"/>
    <property type="match status" value="1"/>
</dbReference>
<evidence type="ECO:0000256" key="2">
    <source>
        <dbReference type="ARBA" id="ARBA00022517"/>
    </source>
</evidence>
<feature type="domain" description="Ribosome maturation factor RimP C-terminal" evidence="5">
    <location>
        <begin position="86"/>
        <end position="151"/>
    </location>
</feature>
<dbReference type="InterPro" id="IPR036847">
    <property type="entry name" value="RimP_C_sf"/>
</dbReference>
<dbReference type="InterPro" id="IPR028989">
    <property type="entry name" value="RimP_N"/>
</dbReference>
<evidence type="ECO:0000259" key="5">
    <source>
        <dbReference type="Pfam" id="PF17384"/>
    </source>
</evidence>
<dbReference type="HAMAP" id="MF_01077">
    <property type="entry name" value="RimP"/>
    <property type="match status" value="1"/>
</dbReference>
<reference evidence="7" key="1">
    <citation type="journal article" date="2019" name="Int. J. Syst. Evol. Microbiol.">
        <title>The Global Catalogue of Microorganisms (GCM) 10K type strain sequencing project: providing services to taxonomists for standard genome sequencing and annotation.</title>
        <authorList>
            <consortium name="The Broad Institute Genomics Platform"/>
            <consortium name="The Broad Institute Genome Sequencing Center for Infectious Disease"/>
            <person name="Wu L."/>
            <person name="Ma J."/>
        </authorList>
    </citation>
    <scope>NUCLEOTIDE SEQUENCE [LARGE SCALE GENOMIC DNA]</scope>
    <source>
        <strain evidence="7">JCM 17805</strain>
    </source>
</reference>
<accession>A0ABP8UZA4</accession>
<comment type="similarity">
    <text evidence="3">Belongs to the RimP family.</text>
</comment>